<accession>W1IBC4</accession>
<sequence>MRQAYDYWQNQPGNYRVCRPEGRQRPKAPESSLVTAARGFYTFRRAEPSLALPAGPVAPRKAFRFPTLGFPGLPSAAASPEGCCGLGAHGGGPRPLRLPRGLQQRVVSPDVLSFSTSQWPAIHRAQCPQQPRWYASGWLKDLVPATRVIPDASRGSPITNFLFRGFVRRRLHAGEATVVGYQDQVRRFAPQLCPTLSGRAALLPSHIPSEDVLVGRTLDRARGPLFIFRKIHLYGKF</sequence>
<name>W1IBC4_9HYPO</name>
<geneLocation type="mitochondrion" evidence="1"/>
<dbReference type="AlphaFoldDB" id="W1IBC4"/>
<gene>
    <name evidence="1" type="ORF">BN850_0137540</name>
</gene>
<keyword evidence="1" id="KW-0496">Mitochondrion</keyword>
<proteinExistence type="predicted"/>
<dbReference type="EMBL" id="CBMI010005045">
    <property type="protein sequence ID" value="CDL73366.1"/>
    <property type="molecule type" value="Genomic_DNA"/>
</dbReference>
<reference evidence="1" key="1">
    <citation type="submission" date="2013-05" db="EMBL/GenBank/DDBJ databases">
        <title>Draft genome sequences of six wheat associated Fusarium spp. isolates.</title>
        <authorList>
            <person name="Moolhuijzen P.M."/>
            <person name="Manners J.M."/>
            <person name="Wilcox S."/>
            <person name="Bellgard M.I."/>
            <person name="Gardiner D.M."/>
        </authorList>
    </citation>
    <scope>NUCLEOTIDE SEQUENCE</scope>
    <source>
        <strain evidence="1">CS3069</strain>
    </source>
</reference>
<dbReference type="EMBL" id="HG321310">
    <property type="protein sequence ID" value="CEF82628.1"/>
    <property type="molecule type" value="Genomic_DNA"/>
</dbReference>
<organism evidence="1">
    <name type="scientific">Fusarium clavum</name>
    <dbReference type="NCBI Taxonomy" id="2594811"/>
    <lineage>
        <taxon>Eukaryota</taxon>
        <taxon>Fungi</taxon>
        <taxon>Dikarya</taxon>
        <taxon>Ascomycota</taxon>
        <taxon>Pezizomycotina</taxon>
        <taxon>Sordariomycetes</taxon>
        <taxon>Hypocreomycetidae</taxon>
        <taxon>Hypocreales</taxon>
        <taxon>Nectriaceae</taxon>
        <taxon>Fusarium</taxon>
        <taxon>Fusarium incarnatum-equiseti species complex</taxon>
    </lineage>
</organism>
<evidence type="ECO:0000313" key="1">
    <source>
        <dbReference type="EMBL" id="CDL73366.1"/>
    </source>
</evidence>
<protein>
    <submittedName>
        <fullName evidence="1">Unclassified</fullName>
    </submittedName>
</protein>